<protein>
    <submittedName>
        <fullName evidence="1">(northern house mosquito) hypothetical protein</fullName>
    </submittedName>
</protein>
<organism evidence="1">
    <name type="scientific">Culex pipiens</name>
    <name type="common">House mosquito</name>
    <dbReference type="NCBI Taxonomy" id="7175"/>
    <lineage>
        <taxon>Eukaryota</taxon>
        <taxon>Metazoa</taxon>
        <taxon>Ecdysozoa</taxon>
        <taxon>Arthropoda</taxon>
        <taxon>Hexapoda</taxon>
        <taxon>Insecta</taxon>
        <taxon>Pterygota</taxon>
        <taxon>Neoptera</taxon>
        <taxon>Endopterygota</taxon>
        <taxon>Diptera</taxon>
        <taxon>Nematocera</taxon>
        <taxon>Culicoidea</taxon>
        <taxon>Culicidae</taxon>
        <taxon>Culicinae</taxon>
        <taxon>Culicini</taxon>
        <taxon>Culex</taxon>
        <taxon>Culex</taxon>
    </lineage>
</organism>
<dbReference type="EMBL" id="HBUE01243075">
    <property type="protein sequence ID" value="CAG6550366.1"/>
    <property type="molecule type" value="Transcribed_RNA"/>
</dbReference>
<dbReference type="AlphaFoldDB" id="A0A8D8L105"/>
<sequence>MNSYVLGLIPNRCQKSYPKIHLRASFGATRTGRILVTPLNVIGMSVLPNTSKSCPAAVFRVVVVGLSLSCKSFISFLPPITVRCAPLSSNPITEIPSMSTFTNGLESLLRVMSIDAISDSPATSLLTRE</sequence>
<proteinExistence type="predicted"/>
<evidence type="ECO:0000313" key="1">
    <source>
        <dbReference type="EMBL" id="CAG6602660.1"/>
    </source>
</evidence>
<reference evidence="1" key="1">
    <citation type="submission" date="2021-05" db="EMBL/GenBank/DDBJ databases">
        <authorList>
            <person name="Alioto T."/>
            <person name="Alioto T."/>
            <person name="Gomez Garrido J."/>
        </authorList>
    </citation>
    <scope>NUCLEOTIDE SEQUENCE</scope>
</reference>
<name>A0A8D8L105_CULPI</name>
<accession>A0A8D8L105</accession>
<dbReference type="EMBL" id="HBUE01350173">
    <property type="protein sequence ID" value="CAG6602660.1"/>
    <property type="molecule type" value="Transcribed_RNA"/>
</dbReference>